<keyword evidence="5" id="KW-1133">Transmembrane helix</keyword>
<dbReference type="RefSeq" id="WP_090868597.1">
    <property type="nucleotide sequence ID" value="NZ_FOHE01000006.1"/>
</dbReference>
<evidence type="ECO:0000256" key="3">
    <source>
        <dbReference type="PIRSR" id="PIRSR603782-1"/>
    </source>
</evidence>
<feature type="binding site" evidence="3">
    <location>
        <position position="85"/>
    </location>
    <ligand>
        <name>Cu cation</name>
        <dbReference type="ChEBI" id="CHEBI:23378"/>
    </ligand>
</feature>
<protein>
    <submittedName>
        <fullName evidence="7">Protein SCO1/2</fullName>
    </submittedName>
</protein>
<dbReference type="GO" id="GO:0046872">
    <property type="term" value="F:metal ion binding"/>
    <property type="evidence" value="ECO:0007669"/>
    <property type="project" value="UniProtKB-KW"/>
</dbReference>
<comment type="similarity">
    <text evidence="1">Belongs to the SCO1/2 family.</text>
</comment>
<evidence type="ECO:0000256" key="1">
    <source>
        <dbReference type="ARBA" id="ARBA00010996"/>
    </source>
</evidence>
<feature type="disulfide bond" description="Redox-active" evidence="4">
    <location>
        <begin position="81"/>
        <end position="85"/>
    </location>
</feature>
<evidence type="ECO:0000313" key="7">
    <source>
        <dbReference type="EMBL" id="SET13949.1"/>
    </source>
</evidence>
<accession>A0A1I0C3A8</accession>
<keyword evidence="5" id="KW-0812">Transmembrane</keyword>
<dbReference type="SUPFAM" id="SSF52833">
    <property type="entry name" value="Thioredoxin-like"/>
    <property type="match status" value="1"/>
</dbReference>
<name>A0A1I0C3A8_9BACI</name>
<dbReference type="InterPro" id="IPR013766">
    <property type="entry name" value="Thioredoxin_domain"/>
</dbReference>
<evidence type="ECO:0000256" key="5">
    <source>
        <dbReference type="SAM" id="Phobius"/>
    </source>
</evidence>
<keyword evidence="4" id="KW-1015">Disulfide bond</keyword>
<evidence type="ECO:0000259" key="6">
    <source>
        <dbReference type="PROSITE" id="PS51352"/>
    </source>
</evidence>
<sequence length="211" mass="24441">MIKKRHNTVAIVVVLLFGFGVFYFGTDGFQAFTAETARTNKLIEEKPQFPNVTFEDSKERVYTFDEFENKYVFITFLYTACTDVCPQLEMNMHEVYQRLPVEAIGEDIVFLSISFDPEQDDPRTLEKYRGFFGSDGDTWRMARIPDQAELDRLLDEFGVIVIPEENGIFTHNSAFYLVNREGQLEEVMDYTKPEEAAAKVEQYLQDEAGDE</sequence>
<feature type="domain" description="Thioredoxin" evidence="6">
    <location>
        <begin position="43"/>
        <end position="209"/>
    </location>
</feature>
<dbReference type="InterPro" id="IPR003782">
    <property type="entry name" value="SCO1/SenC"/>
</dbReference>
<organism evidence="7 8">
    <name type="scientific">Oceanobacillus limi</name>
    <dbReference type="NCBI Taxonomy" id="930131"/>
    <lineage>
        <taxon>Bacteria</taxon>
        <taxon>Bacillati</taxon>
        <taxon>Bacillota</taxon>
        <taxon>Bacilli</taxon>
        <taxon>Bacillales</taxon>
        <taxon>Bacillaceae</taxon>
        <taxon>Oceanobacillus</taxon>
    </lineage>
</organism>
<dbReference type="PANTHER" id="PTHR12151">
    <property type="entry name" value="ELECTRON TRANSPORT PROTIN SCO1/SENC FAMILY MEMBER"/>
    <property type="match status" value="1"/>
</dbReference>
<keyword evidence="2 3" id="KW-0186">Copper</keyword>
<feature type="binding site" evidence="3">
    <location>
        <position position="171"/>
    </location>
    <ligand>
        <name>Cu cation</name>
        <dbReference type="ChEBI" id="CHEBI:23378"/>
    </ligand>
</feature>
<proteinExistence type="inferred from homology"/>
<evidence type="ECO:0000256" key="2">
    <source>
        <dbReference type="ARBA" id="ARBA00023008"/>
    </source>
</evidence>
<reference evidence="7 8" key="1">
    <citation type="submission" date="2016-10" db="EMBL/GenBank/DDBJ databases">
        <authorList>
            <person name="de Groot N.N."/>
        </authorList>
    </citation>
    <scope>NUCLEOTIDE SEQUENCE [LARGE SCALE GENOMIC DNA]</scope>
    <source>
        <strain evidence="7 8">IBRC-M 10780</strain>
    </source>
</reference>
<dbReference type="Pfam" id="PF02630">
    <property type="entry name" value="SCO1-SenC"/>
    <property type="match status" value="1"/>
</dbReference>
<dbReference type="PANTHER" id="PTHR12151:SF25">
    <property type="entry name" value="LINALOOL DEHYDRATASE_ISOMERASE DOMAIN-CONTAINING PROTEIN"/>
    <property type="match status" value="1"/>
</dbReference>
<keyword evidence="8" id="KW-1185">Reference proteome</keyword>
<keyword evidence="3" id="KW-0479">Metal-binding</keyword>
<feature type="binding site" evidence="3">
    <location>
        <position position="81"/>
    </location>
    <ligand>
        <name>Cu cation</name>
        <dbReference type="ChEBI" id="CHEBI:23378"/>
    </ligand>
</feature>
<dbReference type="Proteomes" id="UP000198618">
    <property type="component" value="Unassembled WGS sequence"/>
</dbReference>
<dbReference type="EMBL" id="FOHE01000006">
    <property type="protein sequence ID" value="SET13949.1"/>
    <property type="molecule type" value="Genomic_DNA"/>
</dbReference>
<dbReference type="InterPro" id="IPR036249">
    <property type="entry name" value="Thioredoxin-like_sf"/>
</dbReference>
<dbReference type="STRING" id="930131.SAMN05216389_10610"/>
<evidence type="ECO:0000256" key="4">
    <source>
        <dbReference type="PIRSR" id="PIRSR603782-2"/>
    </source>
</evidence>
<dbReference type="AlphaFoldDB" id="A0A1I0C3A8"/>
<keyword evidence="5" id="KW-0472">Membrane</keyword>
<dbReference type="PROSITE" id="PS51352">
    <property type="entry name" value="THIOREDOXIN_2"/>
    <property type="match status" value="1"/>
</dbReference>
<dbReference type="OrthoDB" id="8550465at2"/>
<dbReference type="Gene3D" id="3.40.30.10">
    <property type="entry name" value="Glutaredoxin"/>
    <property type="match status" value="1"/>
</dbReference>
<feature type="transmembrane region" description="Helical" evidence="5">
    <location>
        <begin position="7"/>
        <end position="25"/>
    </location>
</feature>
<dbReference type="CDD" id="cd02968">
    <property type="entry name" value="SCO"/>
    <property type="match status" value="1"/>
</dbReference>
<gene>
    <name evidence="7" type="ORF">SAMN05216389_10610</name>
</gene>
<evidence type="ECO:0000313" key="8">
    <source>
        <dbReference type="Proteomes" id="UP000198618"/>
    </source>
</evidence>